<keyword evidence="2 3" id="KW-0092">Biotin</keyword>
<dbReference type="InterPro" id="IPR000089">
    <property type="entry name" value="Biotin_lipoyl"/>
</dbReference>
<proteinExistence type="predicted"/>
<keyword evidence="3" id="KW-0276">Fatty acid metabolism</keyword>
<dbReference type="GO" id="GO:0006633">
    <property type="term" value="P:fatty acid biosynthetic process"/>
    <property type="evidence" value="ECO:0007669"/>
    <property type="project" value="UniProtKB-UniPathway"/>
</dbReference>
<dbReference type="AlphaFoldDB" id="A0A419T634"/>
<dbReference type="PANTHER" id="PTHR45266">
    <property type="entry name" value="OXALOACETATE DECARBOXYLASE ALPHA CHAIN"/>
    <property type="match status" value="1"/>
</dbReference>
<feature type="domain" description="Lipoyl-binding" evidence="4">
    <location>
        <begin position="82"/>
        <end position="158"/>
    </location>
</feature>
<dbReference type="OrthoDB" id="9811735at2"/>
<evidence type="ECO:0000313" key="5">
    <source>
        <dbReference type="EMBL" id="RKD32886.1"/>
    </source>
</evidence>
<comment type="function">
    <text evidence="3">This protein is a component of the acetyl coenzyme A carboxylase complex; first, biotin carboxylase catalyzes the carboxylation of the carrier protein and then the transcarboxylase transfers the carboxyl group to form malonyl-CoA.</text>
</comment>
<name>A0A419T634_9FIRM</name>
<dbReference type="InterPro" id="IPR001249">
    <property type="entry name" value="AcCoA_biotinCC"/>
</dbReference>
<dbReference type="Gene3D" id="2.40.50.100">
    <property type="match status" value="1"/>
</dbReference>
<evidence type="ECO:0000259" key="4">
    <source>
        <dbReference type="PROSITE" id="PS50968"/>
    </source>
</evidence>
<evidence type="ECO:0000256" key="1">
    <source>
        <dbReference type="ARBA" id="ARBA00017562"/>
    </source>
</evidence>
<organism evidence="5 6">
    <name type="scientific">Lacrimispora algidixylanolytica</name>
    <dbReference type="NCBI Taxonomy" id="94868"/>
    <lineage>
        <taxon>Bacteria</taxon>
        <taxon>Bacillati</taxon>
        <taxon>Bacillota</taxon>
        <taxon>Clostridia</taxon>
        <taxon>Lachnospirales</taxon>
        <taxon>Lachnospiraceae</taxon>
        <taxon>Lacrimispora</taxon>
    </lineage>
</organism>
<dbReference type="EMBL" id="MCIA01000009">
    <property type="protein sequence ID" value="RKD32886.1"/>
    <property type="molecule type" value="Genomic_DNA"/>
</dbReference>
<dbReference type="PROSITE" id="PS50968">
    <property type="entry name" value="BIOTINYL_LIPOYL"/>
    <property type="match status" value="1"/>
</dbReference>
<gene>
    <name evidence="5" type="ORF">BET01_16755</name>
</gene>
<dbReference type="GO" id="GO:0003989">
    <property type="term" value="F:acetyl-CoA carboxylase activity"/>
    <property type="evidence" value="ECO:0007669"/>
    <property type="project" value="InterPro"/>
</dbReference>
<keyword evidence="3" id="KW-0444">Lipid biosynthesis</keyword>
<accession>A0A419T634</accession>
<protein>
    <recommendedName>
        <fullName evidence="1 3">Biotin carboxyl carrier protein of acetyl-CoA carboxylase</fullName>
    </recommendedName>
</protein>
<evidence type="ECO:0000313" key="6">
    <source>
        <dbReference type="Proteomes" id="UP000284277"/>
    </source>
</evidence>
<sequence>MEINDMIRLMQAVKEHDLTSFRLEEGDLKLSIKKEKEIVTVTGAPFLTAAPETMGVCQPGGKIPDNSYGMTEGTMDGEISSDKVVASPLVGTFYNAGSPEADPFIKAGDLVKKGQVLGIIEAMKLMNEIECEYDGVVEAVLVGNEDVVEYGQPLFRIR</sequence>
<dbReference type="NCBIfam" id="TIGR00531">
    <property type="entry name" value="BCCP"/>
    <property type="match status" value="1"/>
</dbReference>
<dbReference type="CDD" id="cd06850">
    <property type="entry name" value="biotinyl_domain"/>
    <property type="match status" value="1"/>
</dbReference>
<dbReference type="InterPro" id="IPR011053">
    <property type="entry name" value="Single_hybrid_motif"/>
</dbReference>
<dbReference type="PANTHER" id="PTHR45266:SF3">
    <property type="entry name" value="OXALOACETATE DECARBOXYLASE ALPHA CHAIN"/>
    <property type="match status" value="1"/>
</dbReference>
<keyword evidence="3" id="KW-0443">Lipid metabolism</keyword>
<comment type="caution">
    <text evidence="5">The sequence shown here is derived from an EMBL/GenBank/DDBJ whole genome shotgun (WGS) entry which is preliminary data.</text>
</comment>
<reference evidence="5 6" key="1">
    <citation type="submission" date="2016-08" db="EMBL/GenBank/DDBJ databases">
        <title>A new outlook on sporulation: Clostridium algidixylanolyticum.</title>
        <authorList>
            <person name="Poppleton D.I."/>
            <person name="Gribaldo S."/>
        </authorList>
    </citation>
    <scope>NUCLEOTIDE SEQUENCE [LARGE SCALE GENOMIC DNA]</scope>
    <source>
        <strain evidence="5 6">SPL73</strain>
    </source>
</reference>
<dbReference type="Pfam" id="PF00364">
    <property type="entry name" value="Biotin_lipoyl"/>
    <property type="match status" value="1"/>
</dbReference>
<evidence type="ECO:0000256" key="3">
    <source>
        <dbReference type="RuleBase" id="RU364072"/>
    </source>
</evidence>
<comment type="pathway">
    <text evidence="3">Lipid metabolism; fatty acid biosynthesis.</text>
</comment>
<dbReference type="PRINTS" id="PR01071">
    <property type="entry name" value="ACOABIOTINCC"/>
</dbReference>
<dbReference type="GO" id="GO:0009317">
    <property type="term" value="C:acetyl-CoA carboxylase complex"/>
    <property type="evidence" value="ECO:0007669"/>
    <property type="project" value="InterPro"/>
</dbReference>
<dbReference type="InterPro" id="IPR050709">
    <property type="entry name" value="Biotin_Carboxyl_Carrier/Decarb"/>
</dbReference>
<dbReference type="SUPFAM" id="SSF51230">
    <property type="entry name" value="Single hybrid motif"/>
    <property type="match status" value="1"/>
</dbReference>
<dbReference type="Proteomes" id="UP000284277">
    <property type="component" value="Unassembled WGS sequence"/>
</dbReference>
<keyword evidence="3" id="KW-0275">Fatty acid biosynthesis</keyword>
<dbReference type="UniPathway" id="UPA00094"/>
<keyword evidence="6" id="KW-1185">Reference proteome</keyword>
<dbReference type="RefSeq" id="WP_120196266.1">
    <property type="nucleotide sequence ID" value="NZ_MCIA01000009.1"/>
</dbReference>
<evidence type="ECO:0000256" key="2">
    <source>
        <dbReference type="ARBA" id="ARBA00023267"/>
    </source>
</evidence>